<sequence>MRDTCNPYADDIREWAYDPKAMEPEQDWDLIISHLPYDELFVELAADNDCPKWDYFMSLIYLIAGDAVRTNYVSESRDRVGRLISCTERIPRHRFHVFRSRYKDLCDAPETFCYDDWCAGGWVAKDKKEAEQGASSDAITSASQKPL</sequence>
<dbReference type="KEGG" id="osu:NT6N_24710"/>
<accession>A0AAT9FN63</accession>
<protein>
    <submittedName>
        <fullName evidence="1">Uncharacterized protein</fullName>
    </submittedName>
</protein>
<gene>
    <name evidence="1" type="ORF">NT6N_24710</name>
</gene>
<proteinExistence type="predicted"/>
<reference evidence="1" key="1">
    <citation type="submission" date="2024-07" db="EMBL/GenBank/DDBJ databases">
        <title>Complete genome sequence of Verrucomicrobiaceae bacterium NT6N.</title>
        <authorList>
            <person name="Huang C."/>
            <person name="Takami H."/>
            <person name="Hamasaki K."/>
        </authorList>
    </citation>
    <scope>NUCLEOTIDE SEQUENCE</scope>
    <source>
        <strain evidence="1">NT6N</strain>
    </source>
</reference>
<organism evidence="1">
    <name type="scientific">Oceaniferula spumae</name>
    <dbReference type="NCBI Taxonomy" id="2979115"/>
    <lineage>
        <taxon>Bacteria</taxon>
        <taxon>Pseudomonadati</taxon>
        <taxon>Verrucomicrobiota</taxon>
        <taxon>Verrucomicrobiia</taxon>
        <taxon>Verrucomicrobiales</taxon>
        <taxon>Verrucomicrobiaceae</taxon>
        <taxon>Oceaniferula</taxon>
    </lineage>
</organism>
<evidence type="ECO:0000313" key="1">
    <source>
        <dbReference type="EMBL" id="BDS07431.1"/>
    </source>
</evidence>
<name>A0AAT9FN63_9BACT</name>
<dbReference type="AlphaFoldDB" id="A0AAT9FN63"/>
<dbReference type="EMBL" id="AP026866">
    <property type="protein sequence ID" value="BDS07431.1"/>
    <property type="molecule type" value="Genomic_DNA"/>
</dbReference>